<protein>
    <submittedName>
        <fullName evidence="1">Uncharacterized protein</fullName>
    </submittedName>
</protein>
<name>A0A6N2UJY9_9BIFI</name>
<dbReference type="EMBL" id="CACRSP010000014">
    <property type="protein sequence ID" value="VYT18000.1"/>
    <property type="molecule type" value="Genomic_DNA"/>
</dbReference>
<dbReference type="RefSeq" id="WP_034520568.1">
    <property type="nucleotide sequence ID" value="NZ_CACRSP010000014.1"/>
</dbReference>
<sequence length="109" mass="11989">MTVNHNDPMSEQFYADLDHIMERITGIVGEVDATMTIGEIVRLAYLQGIGDTLRGFSRLISQHSSIKPTVLGGIVDAESYGKSMHELDAMTDRGGRIASMLAHPAWKEN</sequence>
<accession>A0A6N2UJY9</accession>
<gene>
    <name evidence="1" type="ORF">BDLFYP24_00417</name>
</gene>
<proteinExistence type="predicted"/>
<organism evidence="1">
    <name type="scientific">Bifidobacterium dentium</name>
    <dbReference type="NCBI Taxonomy" id="1689"/>
    <lineage>
        <taxon>Bacteria</taxon>
        <taxon>Bacillati</taxon>
        <taxon>Actinomycetota</taxon>
        <taxon>Actinomycetes</taxon>
        <taxon>Bifidobacteriales</taxon>
        <taxon>Bifidobacteriaceae</taxon>
        <taxon>Bifidobacterium</taxon>
    </lineage>
</organism>
<reference evidence="1" key="1">
    <citation type="submission" date="2019-11" db="EMBL/GenBank/DDBJ databases">
        <authorList>
            <person name="Feng L."/>
        </authorList>
    </citation>
    <scope>NUCLEOTIDE SEQUENCE</scope>
    <source>
        <strain evidence="1">BdentiumLFYP24</strain>
    </source>
</reference>
<dbReference type="AlphaFoldDB" id="A0A6N2UJY9"/>
<evidence type="ECO:0000313" key="1">
    <source>
        <dbReference type="EMBL" id="VYT18000.1"/>
    </source>
</evidence>